<sequence length="152" mass="17300">MNKWAVIGMSVIAFKISVKYAWAIDIRADIRAVKSQYPHLSYVPEGLVVAIAKVESNLDPSVTGADGEYGLMQIMPFTFDWLFTRYGLGVPVFPYLPFVNVLGGMLYLDTYYGIYKNWFDVIHVYNVGAGNYDNGVRNWDYFTKVLSWWGVA</sequence>
<reference evidence="2" key="1">
    <citation type="submission" date="2020-03" db="EMBL/GenBank/DDBJ databases">
        <title>The deep terrestrial virosphere.</title>
        <authorList>
            <person name="Holmfeldt K."/>
            <person name="Nilsson E."/>
            <person name="Simone D."/>
            <person name="Lopez-Fernandez M."/>
            <person name="Wu X."/>
            <person name="de Brujin I."/>
            <person name="Lundin D."/>
            <person name="Andersson A."/>
            <person name="Bertilsson S."/>
            <person name="Dopson M."/>
        </authorList>
    </citation>
    <scope>NUCLEOTIDE SEQUENCE</scope>
    <source>
        <strain evidence="2">MM415B03711</strain>
    </source>
</reference>
<dbReference type="CDD" id="cd00254">
    <property type="entry name" value="LT-like"/>
    <property type="match status" value="1"/>
</dbReference>
<gene>
    <name evidence="2" type="ORF">MM415B03711_0008</name>
</gene>
<proteinExistence type="predicted"/>
<dbReference type="InterPro" id="IPR008258">
    <property type="entry name" value="Transglycosylase_SLT_dom_1"/>
</dbReference>
<accession>A0A6M3LHV1</accession>
<dbReference type="EMBL" id="MT143267">
    <property type="protein sequence ID" value="QJA94866.1"/>
    <property type="molecule type" value="Genomic_DNA"/>
</dbReference>
<dbReference type="InterPro" id="IPR023346">
    <property type="entry name" value="Lysozyme-like_dom_sf"/>
</dbReference>
<dbReference type="Gene3D" id="1.10.530.10">
    <property type="match status" value="1"/>
</dbReference>
<protein>
    <submittedName>
        <fullName evidence="2">Putative transglycosylase</fullName>
    </submittedName>
</protein>
<name>A0A6M3LHV1_9ZZZZ</name>
<feature type="domain" description="Transglycosylase SLT" evidence="1">
    <location>
        <begin position="42"/>
        <end position="137"/>
    </location>
</feature>
<dbReference type="SUPFAM" id="SSF53955">
    <property type="entry name" value="Lysozyme-like"/>
    <property type="match status" value="1"/>
</dbReference>
<dbReference type="Pfam" id="PF01464">
    <property type="entry name" value="SLT"/>
    <property type="match status" value="1"/>
</dbReference>
<evidence type="ECO:0000259" key="1">
    <source>
        <dbReference type="Pfam" id="PF01464"/>
    </source>
</evidence>
<dbReference type="AlphaFoldDB" id="A0A6M3LHV1"/>
<organism evidence="2">
    <name type="scientific">viral metagenome</name>
    <dbReference type="NCBI Taxonomy" id="1070528"/>
    <lineage>
        <taxon>unclassified sequences</taxon>
        <taxon>metagenomes</taxon>
        <taxon>organismal metagenomes</taxon>
    </lineage>
</organism>
<evidence type="ECO:0000313" key="2">
    <source>
        <dbReference type="EMBL" id="QJA94866.1"/>
    </source>
</evidence>